<keyword evidence="2" id="KW-0378">Hydrolase</keyword>
<evidence type="ECO:0000313" key="6">
    <source>
        <dbReference type="EMBL" id="GLR49519.1"/>
    </source>
</evidence>
<sequence>MTGLDPSAARALAWPGEPEKPVEDCTPEEARRQYLDGFASKQWPPETVGETIERHVRGIRVKIWRGRGAPPDAAPALLYLHGGGWVIGAPETHEDICRVLANAADAAVISPDYRLAPEHPFPAAIEDCAATLTWMHAEAAGLGIDPARILVAGDSAGGNLAAVTALMARDGQVPAVIGQVLIYPVTDQGQASDSYRRYAADFGLTAEAMRWFRDHYLPDEASRMTWQASPLHAPSLHGLAPAFVVLAGHDVLFDEGLAYARRLEAEASARCRVWPGQIHGFVSMGRAIPEAREALDAILAAWRGMDPRLGAGARPPRPEDLRQTPA</sequence>
<gene>
    <name evidence="6" type="ORF">GCM10007923_07240</name>
</gene>
<comment type="caution">
    <text evidence="6">The sequence shown here is derived from an EMBL/GenBank/DDBJ whole genome shotgun (WGS) entry which is preliminary data.</text>
</comment>
<feature type="region of interest" description="Disordered" evidence="4">
    <location>
        <begin position="1"/>
        <end position="25"/>
    </location>
</feature>
<accession>A0ABQ5ZCQ4</accession>
<dbReference type="InterPro" id="IPR050300">
    <property type="entry name" value="GDXG_lipolytic_enzyme"/>
</dbReference>
<protein>
    <submittedName>
        <fullName evidence="6">Lipase</fullName>
    </submittedName>
</protein>
<evidence type="ECO:0000259" key="5">
    <source>
        <dbReference type="Pfam" id="PF07859"/>
    </source>
</evidence>
<dbReference type="PROSITE" id="PS01174">
    <property type="entry name" value="LIPASE_GDXG_SER"/>
    <property type="match status" value="1"/>
</dbReference>
<dbReference type="SUPFAM" id="SSF53474">
    <property type="entry name" value="alpha/beta-Hydrolases"/>
    <property type="match status" value="1"/>
</dbReference>
<dbReference type="RefSeq" id="WP_244765714.1">
    <property type="nucleotide sequence ID" value="NZ_BSOP01000005.1"/>
</dbReference>
<dbReference type="InterPro" id="IPR029058">
    <property type="entry name" value="AB_hydrolase_fold"/>
</dbReference>
<dbReference type="InterPro" id="IPR033140">
    <property type="entry name" value="Lipase_GDXG_put_SER_AS"/>
</dbReference>
<feature type="active site" evidence="3">
    <location>
        <position position="155"/>
    </location>
</feature>
<organism evidence="6 7">
    <name type="scientific">Shinella yambaruensis</name>
    <dbReference type="NCBI Taxonomy" id="415996"/>
    <lineage>
        <taxon>Bacteria</taxon>
        <taxon>Pseudomonadati</taxon>
        <taxon>Pseudomonadota</taxon>
        <taxon>Alphaproteobacteria</taxon>
        <taxon>Hyphomicrobiales</taxon>
        <taxon>Rhizobiaceae</taxon>
        <taxon>Shinella</taxon>
    </lineage>
</organism>
<evidence type="ECO:0000313" key="7">
    <source>
        <dbReference type="Proteomes" id="UP001156702"/>
    </source>
</evidence>
<reference evidence="7" key="1">
    <citation type="journal article" date="2019" name="Int. J. Syst. Evol. Microbiol.">
        <title>The Global Catalogue of Microorganisms (GCM) 10K type strain sequencing project: providing services to taxonomists for standard genome sequencing and annotation.</title>
        <authorList>
            <consortium name="The Broad Institute Genomics Platform"/>
            <consortium name="The Broad Institute Genome Sequencing Center for Infectious Disease"/>
            <person name="Wu L."/>
            <person name="Ma J."/>
        </authorList>
    </citation>
    <scope>NUCLEOTIDE SEQUENCE [LARGE SCALE GENOMIC DNA]</scope>
    <source>
        <strain evidence="7">NBRC 102122</strain>
    </source>
</reference>
<comment type="similarity">
    <text evidence="1">Belongs to the 'GDXG' lipolytic enzyme family.</text>
</comment>
<evidence type="ECO:0000256" key="3">
    <source>
        <dbReference type="PROSITE-ProRule" id="PRU10038"/>
    </source>
</evidence>
<dbReference type="Proteomes" id="UP001156702">
    <property type="component" value="Unassembled WGS sequence"/>
</dbReference>
<dbReference type="EMBL" id="BSOP01000005">
    <property type="protein sequence ID" value="GLR49519.1"/>
    <property type="molecule type" value="Genomic_DNA"/>
</dbReference>
<name>A0ABQ5ZCQ4_9HYPH</name>
<dbReference type="PANTHER" id="PTHR48081:SF8">
    <property type="entry name" value="ALPHA_BETA HYDROLASE FOLD-3 DOMAIN-CONTAINING PROTEIN-RELATED"/>
    <property type="match status" value="1"/>
</dbReference>
<keyword evidence="7" id="KW-1185">Reference proteome</keyword>
<feature type="domain" description="Alpha/beta hydrolase fold-3" evidence="5">
    <location>
        <begin position="77"/>
        <end position="282"/>
    </location>
</feature>
<proteinExistence type="inferred from homology"/>
<evidence type="ECO:0000256" key="4">
    <source>
        <dbReference type="SAM" id="MobiDB-lite"/>
    </source>
</evidence>
<dbReference type="Gene3D" id="3.40.50.1820">
    <property type="entry name" value="alpha/beta hydrolase"/>
    <property type="match status" value="1"/>
</dbReference>
<evidence type="ECO:0000256" key="1">
    <source>
        <dbReference type="ARBA" id="ARBA00010515"/>
    </source>
</evidence>
<evidence type="ECO:0000256" key="2">
    <source>
        <dbReference type="ARBA" id="ARBA00022801"/>
    </source>
</evidence>
<dbReference type="Pfam" id="PF07859">
    <property type="entry name" value="Abhydrolase_3"/>
    <property type="match status" value="1"/>
</dbReference>
<dbReference type="InterPro" id="IPR013094">
    <property type="entry name" value="AB_hydrolase_3"/>
</dbReference>
<dbReference type="PANTHER" id="PTHR48081">
    <property type="entry name" value="AB HYDROLASE SUPERFAMILY PROTEIN C4A8.06C"/>
    <property type="match status" value="1"/>
</dbReference>